<gene>
    <name evidence="4" type="ORF">T265_05294</name>
</gene>
<dbReference type="CTD" id="20319476"/>
<dbReference type="GeneID" id="20319476"/>
<keyword evidence="5" id="KW-1185">Reference proteome</keyword>
<dbReference type="InterPro" id="IPR002223">
    <property type="entry name" value="Kunitz_BPTI"/>
</dbReference>
<sequence length="127" mass="14059">MRSSSMRSYYLMIFICFLPGGMLHDSNPPDYCYLEIEPGVGSKSEDRFAFDASSMECEGFKFTGSGALCNNPIAVGDGDLQMQRYGFDAESGKCISFEFTGANGNGNNFLTKQHCEELCMGRTQTYD</sequence>
<dbReference type="GO" id="GO:0005615">
    <property type="term" value="C:extracellular space"/>
    <property type="evidence" value="ECO:0007669"/>
    <property type="project" value="TreeGrafter"/>
</dbReference>
<accession>A0A074ZWM7</accession>
<keyword evidence="2" id="KW-0732">Signal</keyword>
<proteinExistence type="predicted"/>
<evidence type="ECO:0000313" key="5">
    <source>
        <dbReference type="Proteomes" id="UP000054324"/>
    </source>
</evidence>
<dbReference type="InterPro" id="IPR050098">
    <property type="entry name" value="TFPI/VKTCI-like"/>
</dbReference>
<evidence type="ECO:0000259" key="3">
    <source>
        <dbReference type="PROSITE" id="PS50279"/>
    </source>
</evidence>
<feature type="chain" id="PRO_5001704391" description="BPTI/Kunitz inhibitor domain-containing protein" evidence="2">
    <location>
        <begin position="24"/>
        <end position="127"/>
    </location>
</feature>
<dbReference type="SUPFAM" id="SSF57362">
    <property type="entry name" value="BPTI-like"/>
    <property type="match status" value="2"/>
</dbReference>
<dbReference type="RefSeq" id="XP_009168533.1">
    <property type="nucleotide sequence ID" value="XM_009170269.1"/>
</dbReference>
<dbReference type="Pfam" id="PF00014">
    <property type="entry name" value="Kunitz_BPTI"/>
    <property type="match status" value="2"/>
</dbReference>
<evidence type="ECO:0000313" key="4">
    <source>
        <dbReference type="EMBL" id="KER27740.1"/>
    </source>
</evidence>
<dbReference type="KEGG" id="ovi:T265_05294"/>
<dbReference type="GO" id="GO:0004867">
    <property type="term" value="F:serine-type endopeptidase inhibitor activity"/>
    <property type="evidence" value="ECO:0007669"/>
    <property type="project" value="InterPro"/>
</dbReference>
<dbReference type="EMBL" id="KL596716">
    <property type="protein sequence ID" value="KER27740.1"/>
    <property type="molecule type" value="Genomic_DNA"/>
</dbReference>
<dbReference type="Gene3D" id="4.10.410.10">
    <property type="entry name" value="Pancreatic trypsin inhibitor Kunitz domain"/>
    <property type="match status" value="2"/>
</dbReference>
<name>A0A074ZWM7_OPIVI</name>
<dbReference type="PANTHER" id="PTHR10083:SF374">
    <property type="entry name" value="BPTI_KUNITZ INHIBITOR DOMAIN-CONTAINING PROTEIN"/>
    <property type="match status" value="1"/>
</dbReference>
<dbReference type="AlphaFoldDB" id="A0A074ZWM7"/>
<organism evidence="4 5">
    <name type="scientific">Opisthorchis viverrini</name>
    <name type="common">Southeast Asian liver fluke</name>
    <dbReference type="NCBI Taxonomy" id="6198"/>
    <lineage>
        <taxon>Eukaryota</taxon>
        <taxon>Metazoa</taxon>
        <taxon>Spiralia</taxon>
        <taxon>Lophotrochozoa</taxon>
        <taxon>Platyhelminthes</taxon>
        <taxon>Trematoda</taxon>
        <taxon>Digenea</taxon>
        <taxon>Opisthorchiida</taxon>
        <taxon>Opisthorchiata</taxon>
        <taxon>Opisthorchiidae</taxon>
        <taxon>Opisthorchis</taxon>
    </lineage>
</organism>
<evidence type="ECO:0000256" key="1">
    <source>
        <dbReference type="ARBA" id="ARBA00023157"/>
    </source>
</evidence>
<dbReference type="SMART" id="SM00131">
    <property type="entry name" value="KU"/>
    <property type="match status" value="2"/>
</dbReference>
<dbReference type="InterPro" id="IPR036880">
    <property type="entry name" value="Kunitz_BPTI_sf"/>
</dbReference>
<dbReference type="STRING" id="6198.A0A074ZWM7"/>
<dbReference type="PROSITE" id="PS50279">
    <property type="entry name" value="BPTI_KUNITZ_2"/>
    <property type="match status" value="1"/>
</dbReference>
<keyword evidence="1" id="KW-1015">Disulfide bond</keyword>
<evidence type="ECO:0000256" key="2">
    <source>
        <dbReference type="SAM" id="SignalP"/>
    </source>
</evidence>
<reference evidence="4 5" key="1">
    <citation type="submission" date="2013-11" db="EMBL/GenBank/DDBJ databases">
        <title>Opisthorchis viverrini - life in the bile duct.</title>
        <authorList>
            <person name="Young N.D."/>
            <person name="Nagarajan N."/>
            <person name="Lin S.J."/>
            <person name="Korhonen P.K."/>
            <person name="Jex A.R."/>
            <person name="Hall R.S."/>
            <person name="Safavi-Hemami H."/>
            <person name="Kaewkong W."/>
            <person name="Bertrand D."/>
            <person name="Gao S."/>
            <person name="Seet Q."/>
            <person name="Wongkham S."/>
            <person name="Teh B.T."/>
            <person name="Wongkham C."/>
            <person name="Intapan P.M."/>
            <person name="Maleewong W."/>
            <person name="Yang X."/>
            <person name="Hu M."/>
            <person name="Wang Z."/>
            <person name="Hofmann A."/>
            <person name="Sternberg P.W."/>
            <person name="Tan P."/>
            <person name="Wang J."/>
            <person name="Gasser R.B."/>
        </authorList>
    </citation>
    <scope>NUCLEOTIDE SEQUENCE [LARGE SCALE GENOMIC DNA]</scope>
</reference>
<dbReference type="OrthoDB" id="4473401at2759"/>
<feature type="signal peptide" evidence="2">
    <location>
        <begin position="1"/>
        <end position="23"/>
    </location>
</feature>
<dbReference type="Proteomes" id="UP000054324">
    <property type="component" value="Unassembled WGS sequence"/>
</dbReference>
<dbReference type="PANTHER" id="PTHR10083">
    <property type="entry name" value="KUNITZ-TYPE PROTEASE INHIBITOR-RELATED"/>
    <property type="match status" value="1"/>
</dbReference>
<dbReference type="CDD" id="cd22593">
    <property type="entry name" value="Kunitz_conkunitzin"/>
    <property type="match status" value="1"/>
</dbReference>
<protein>
    <recommendedName>
        <fullName evidence="3">BPTI/Kunitz inhibitor domain-containing protein</fullName>
    </recommendedName>
</protein>
<feature type="domain" description="BPTI/Kunitz inhibitor" evidence="3">
    <location>
        <begin position="69"/>
        <end position="119"/>
    </location>
</feature>